<protein>
    <submittedName>
        <fullName evidence="2">DUF5103 domain-containing protein</fullName>
    </submittedName>
</protein>
<evidence type="ECO:0000313" key="3">
    <source>
        <dbReference type="EMBL" id="WNM20611.1"/>
    </source>
</evidence>
<dbReference type="RefSeq" id="WP_313323988.1">
    <property type="nucleotide sequence ID" value="NZ_CP134878.1"/>
</dbReference>
<dbReference type="Pfam" id="PF17116">
    <property type="entry name" value="T9SS_plug_1st"/>
    <property type="match status" value="1"/>
</dbReference>
<sequence>MIKRILFQIAFLFTFLFGFSQEKEIAPPYNIKTVTFVQNGQNTVPIFLLGDSFELQFDDLFGNEANYYFTITHCNYDWNPSQLVKAEYLTGFDDQRIQDYTNSLTTLQLYSHYKLSFPNRFTSLKVSGNYIIKILDDDKNLVFSKKFIIYEDLVSVPLQVKRARDVSVFNKKHNLEFSIKSANINFQSPLQNVKVMLMQNGRFDNAIKNIKPMFTIGNDLIYKYDKETQFWAGNEFLFFENKDIRAANNNIAFVDSNGGIYNSHLYTSEARANKPYTYFPDYNGNFIINNIGAQRNEIEADYAWVFFSLSAPNYFGKKSIYVNGMFNNYATNDENKMEYNEKKGIYEKAIMIKQGFTNFQYVISDGNGNIDNENAIDGNFHQTENNYLVLVYYKENNQRYDRIIGRGSASSVDITY</sequence>
<dbReference type="AlphaFoldDB" id="A0AA96EWC5"/>
<keyword evidence="4" id="KW-1185">Reference proteome</keyword>
<dbReference type="Proteomes" id="UP001304515">
    <property type="component" value="Chromosome"/>
</dbReference>
<dbReference type="InterPro" id="IPR014756">
    <property type="entry name" value="Ig_E-set"/>
</dbReference>
<dbReference type="InterPro" id="IPR031345">
    <property type="entry name" value="T9SS_Plug_N"/>
</dbReference>
<accession>A0AA96J6V7</accession>
<organism evidence="2">
    <name type="scientific">Flavobacterium capsici</name>
    <dbReference type="NCBI Taxonomy" id="3075618"/>
    <lineage>
        <taxon>Bacteria</taxon>
        <taxon>Pseudomonadati</taxon>
        <taxon>Bacteroidota</taxon>
        <taxon>Flavobacteriia</taxon>
        <taxon>Flavobacteriales</taxon>
        <taxon>Flavobacteriaceae</taxon>
        <taxon>Flavobacterium</taxon>
    </lineage>
</organism>
<gene>
    <name evidence="3" type="ORF">RN605_07900</name>
    <name evidence="2" type="ORF">RN608_00730</name>
</gene>
<dbReference type="Gene3D" id="2.60.40.10">
    <property type="entry name" value="Immunoglobulins"/>
    <property type="match status" value="1"/>
</dbReference>
<dbReference type="KEGG" id="fcj:RN605_07900"/>
<dbReference type="SUPFAM" id="SSF81296">
    <property type="entry name" value="E set domains"/>
    <property type="match status" value="1"/>
</dbReference>
<name>A0AA96EWC5_9FLAO</name>
<dbReference type="InterPro" id="IPR013783">
    <property type="entry name" value="Ig-like_fold"/>
</dbReference>
<dbReference type="EMBL" id="CP134878">
    <property type="protein sequence ID" value="WNM19222.1"/>
    <property type="molecule type" value="Genomic_DNA"/>
</dbReference>
<evidence type="ECO:0000313" key="2">
    <source>
        <dbReference type="EMBL" id="WNM19222.1"/>
    </source>
</evidence>
<evidence type="ECO:0000259" key="1">
    <source>
        <dbReference type="Pfam" id="PF17116"/>
    </source>
</evidence>
<dbReference type="EMBL" id="CP134890">
    <property type="protein sequence ID" value="WNM20611.1"/>
    <property type="molecule type" value="Genomic_DNA"/>
</dbReference>
<accession>A0AA96EWC5</accession>
<feature type="domain" description="Type 9 secretion system plug protein N-terminal" evidence="1">
    <location>
        <begin position="31"/>
        <end position="151"/>
    </location>
</feature>
<reference evidence="2 4" key="1">
    <citation type="submission" date="2023-09" db="EMBL/GenBank/DDBJ databases">
        <title>Flavobacterium sp. a novel bacteria isolate from Pepper rhizosphere.</title>
        <authorList>
            <person name="Peng Y."/>
            <person name="Lee J."/>
        </authorList>
    </citation>
    <scope>NUCLEOTIDE SEQUENCE</scope>
    <source>
        <strain evidence="2">PMR2A8</strain>
        <strain evidence="3 4">PMTSA4</strain>
    </source>
</reference>
<evidence type="ECO:0000313" key="4">
    <source>
        <dbReference type="Proteomes" id="UP001304515"/>
    </source>
</evidence>
<proteinExistence type="predicted"/>